<sequence length="132" mass="15385">MNHKLISKRVKEIRTEILKMSQSEFINALGLKSKSAVSMWENEEIDNKMIHIDRTINYHAYTPTGQKNSKDLIGKTKTYDSVRSITISDRLVSVLKTFKTYQNECKLKLGARYDKTYDFVFTTTGKPYQNQH</sequence>
<dbReference type="KEGG" id="vg:29065480"/>
<dbReference type="InterPro" id="IPR013762">
    <property type="entry name" value="Integrase-like_cat_sf"/>
</dbReference>
<dbReference type="GO" id="GO:0015074">
    <property type="term" value="P:DNA integration"/>
    <property type="evidence" value="ECO:0007669"/>
    <property type="project" value="InterPro"/>
</dbReference>
<dbReference type="GO" id="GO:0006310">
    <property type="term" value="P:DNA recombination"/>
    <property type="evidence" value="ECO:0007669"/>
    <property type="project" value="InterPro"/>
</dbReference>
<dbReference type="GeneID" id="29065480"/>
<proteinExistence type="predicted"/>
<dbReference type="EMBL" id="KX227760">
    <property type="protein sequence ID" value="ANT40401.1"/>
    <property type="molecule type" value="Genomic_DNA"/>
</dbReference>
<name>A0A1B1P8I1_9CAUD</name>
<reference evidence="1 2" key="1">
    <citation type="submission" date="2016-05" db="EMBL/GenBank/DDBJ databases">
        <authorList>
            <person name="Lavstsen T."/>
            <person name="Jespersen J.S."/>
        </authorList>
    </citation>
    <scope>NUCLEOTIDE SEQUENCE [LARGE SCALE GENOMIC DNA]</scope>
</reference>
<dbReference type="RefSeq" id="YP_009285276.1">
    <property type="nucleotide sequence ID" value="NC_031055.1"/>
</dbReference>
<protein>
    <submittedName>
        <fullName evidence="1">Transcriptional regulator</fullName>
    </submittedName>
</protein>
<dbReference type="Proteomes" id="UP000203594">
    <property type="component" value="Genome"/>
</dbReference>
<dbReference type="GO" id="GO:0003677">
    <property type="term" value="F:DNA binding"/>
    <property type="evidence" value="ECO:0007669"/>
    <property type="project" value="InterPro"/>
</dbReference>
<dbReference type="OrthoDB" id="40329at10239"/>
<organism evidence="1 2">
    <name type="scientific">Bacillus phage PfEFR-5</name>
    <dbReference type="NCBI Taxonomy" id="1868599"/>
    <lineage>
        <taxon>Viruses</taxon>
        <taxon>Duplodnaviria</taxon>
        <taxon>Heunggongvirae</taxon>
        <taxon>Uroviricota</taxon>
        <taxon>Caudoviricetes</taxon>
        <taxon>Hubeivirus</taxon>
        <taxon>Hubeivirus PfEFR4</taxon>
    </lineage>
</organism>
<accession>A0A1B1P8I1</accession>
<evidence type="ECO:0000313" key="1">
    <source>
        <dbReference type="EMBL" id="ANT40401.1"/>
    </source>
</evidence>
<dbReference type="Gene3D" id="1.10.443.10">
    <property type="entry name" value="Intergrase catalytic core"/>
    <property type="match status" value="1"/>
</dbReference>
<evidence type="ECO:0000313" key="2">
    <source>
        <dbReference type="Proteomes" id="UP000203594"/>
    </source>
</evidence>